<feature type="compositionally biased region" description="Basic and acidic residues" evidence="1">
    <location>
        <begin position="190"/>
        <end position="202"/>
    </location>
</feature>
<keyword evidence="3" id="KW-1185">Reference proteome</keyword>
<dbReference type="AlphaFoldDB" id="A0AAD9FXB3"/>
<dbReference type="EMBL" id="JAODAN010000001">
    <property type="protein sequence ID" value="KAK1927975.1"/>
    <property type="molecule type" value="Genomic_DNA"/>
</dbReference>
<evidence type="ECO:0000313" key="3">
    <source>
        <dbReference type="Proteomes" id="UP001182556"/>
    </source>
</evidence>
<evidence type="ECO:0000256" key="1">
    <source>
        <dbReference type="SAM" id="MobiDB-lite"/>
    </source>
</evidence>
<protein>
    <submittedName>
        <fullName evidence="2">Uncharacterized protein</fullName>
    </submittedName>
</protein>
<reference evidence="2" key="1">
    <citation type="submission" date="2023-02" db="EMBL/GenBank/DDBJ databases">
        <title>Identification and recombinant expression of a fungal hydrolase from Papiliotrema laurentii that hydrolyzes apple cutin and clears colloidal polyester polyurethane.</title>
        <authorList>
            <consortium name="DOE Joint Genome Institute"/>
            <person name="Roman V.A."/>
            <person name="Bojanowski C."/>
            <person name="Crable B.R."/>
            <person name="Wagner D.N."/>
            <person name="Hung C.S."/>
            <person name="Nadeau L.J."/>
            <person name="Schratz L."/>
            <person name="Haridas S."/>
            <person name="Pangilinan J."/>
            <person name="Lipzen A."/>
            <person name="Na H."/>
            <person name="Yan M."/>
            <person name="Ng V."/>
            <person name="Grigoriev I.V."/>
            <person name="Spatafora J.W."/>
            <person name="Barlow D."/>
            <person name="Biffinger J."/>
            <person name="Kelley-Loughnane N."/>
            <person name="Varaljay V.A."/>
            <person name="Crookes-Goodson W.J."/>
        </authorList>
    </citation>
    <scope>NUCLEOTIDE SEQUENCE</scope>
    <source>
        <strain evidence="2">5307AH</strain>
    </source>
</reference>
<feature type="region of interest" description="Disordered" evidence="1">
    <location>
        <begin position="183"/>
        <end position="202"/>
    </location>
</feature>
<organism evidence="2 3">
    <name type="scientific">Papiliotrema laurentii</name>
    <name type="common">Cryptococcus laurentii</name>
    <dbReference type="NCBI Taxonomy" id="5418"/>
    <lineage>
        <taxon>Eukaryota</taxon>
        <taxon>Fungi</taxon>
        <taxon>Dikarya</taxon>
        <taxon>Basidiomycota</taxon>
        <taxon>Agaricomycotina</taxon>
        <taxon>Tremellomycetes</taxon>
        <taxon>Tremellales</taxon>
        <taxon>Rhynchogastremaceae</taxon>
        <taxon>Papiliotrema</taxon>
    </lineage>
</organism>
<comment type="caution">
    <text evidence="2">The sequence shown here is derived from an EMBL/GenBank/DDBJ whole genome shotgun (WGS) entry which is preliminary data.</text>
</comment>
<name>A0AAD9FXB3_PAPLA</name>
<feature type="compositionally biased region" description="Polar residues" evidence="1">
    <location>
        <begin position="83"/>
        <end position="93"/>
    </location>
</feature>
<feature type="compositionally biased region" description="Low complexity" evidence="1">
    <location>
        <begin position="99"/>
        <end position="111"/>
    </location>
</feature>
<proteinExistence type="predicted"/>
<sequence length="202" mass="21351">MSYSGDEGEESLEKEGGDAVQAMCHVLSVALTTRCQGTTWTERACPCCIIISCFSLIQSSHTSSPFHPTPIAHFEAAMVKQPRSASPGDSSPDSKPRFSSPLTSAHSTSSPTPSPTKKAKTTSKGEGVNATRSERKPDVAGGFTTETRGALIDHLIALGLKSSNVEALAEEFGVTKTQLRNATQMGRKGNLRDKAVKAARGD</sequence>
<dbReference type="Proteomes" id="UP001182556">
    <property type="component" value="Unassembled WGS sequence"/>
</dbReference>
<gene>
    <name evidence="2" type="ORF">DB88DRAFT_479960</name>
</gene>
<accession>A0AAD9FXB3</accession>
<evidence type="ECO:0000313" key="2">
    <source>
        <dbReference type="EMBL" id="KAK1927975.1"/>
    </source>
</evidence>
<feature type="region of interest" description="Disordered" evidence="1">
    <location>
        <begin position="80"/>
        <end position="142"/>
    </location>
</feature>